<dbReference type="PRINTS" id="PR01438">
    <property type="entry name" value="UNVRSLSTRESS"/>
</dbReference>
<evidence type="ECO:0000313" key="3">
    <source>
        <dbReference type="EMBL" id="AXA44215.1"/>
    </source>
</evidence>
<dbReference type="SUPFAM" id="SSF52402">
    <property type="entry name" value="Adenine nucleotide alpha hydrolases-like"/>
    <property type="match status" value="1"/>
</dbReference>
<dbReference type="Pfam" id="PF00582">
    <property type="entry name" value="Usp"/>
    <property type="match status" value="1"/>
</dbReference>
<proteinExistence type="inferred from homology"/>
<organism evidence="3 4">
    <name type="scientific">Rhizobium leguminosarum</name>
    <dbReference type="NCBI Taxonomy" id="384"/>
    <lineage>
        <taxon>Bacteria</taxon>
        <taxon>Pseudomonadati</taxon>
        <taxon>Pseudomonadota</taxon>
        <taxon>Alphaproteobacteria</taxon>
        <taxon>Hyphomicrobiales</taxon>
        <taxon>Rhizobiaceae</taxon>
        <taxon>Rhizobium/Agrobacterium group</taxon>
        <taxon>Rhizobium</taxon>
    </lineage>
</organism>
<protein>
    <submittedName>
        <fullName evidence="3">Universal stress family protein</fullName>
    </submittedName>
</protein>
<sequence>MFATIVCAIGRGSRQRMLQLVETARAQLAPNGSLHLVHVVEGLPSSASPDDWAVDVMAAAETRLSEALRSTNTPASIHVRAGNPSQVIVAIAKEIAADLVLIASHRNDVLDRVFGSVVDNVVQRAPCSVLVLRTTR</sequence>
<dbReference type="CDD" id="cd00293">
    <property type="entry name" value="USP-like"/>
    <property type="match status" value="1"/>
</dbReference>
<evidence type="ECO:0000256" key="1">
    <source>
        <dbReference type="ARBA" id="ARBA00008791"/>
    </source>
</evidence>
<dbReference type="EMBL" id="CP030763">
    <property type="protein sequence ID" value="AXA44215.1"/>
    <property type="molecule type" value="Genomic_DNA"/>
</dbReference>
<dbReference type="PANTHER" id="PTHR46268:SF6">
    <property type="entry name" value="UNIVERSAL STRESS PROTEIN UP12"/>
    <property type="match status" value="1"/>
</dbReference>
<keyword evidence="3" id="KW-0614">Plasmid</keyword>
<dbReference type="InterPro" id="IPR006016">
    <property type="entry name" value="UspA"/>
</dbReference>
<dbReference type="InterPro" id="IPR014729">
    <property type="entry name" value="Rossmann-like_a/b/a_fold"/>
</dbReference>
<reference evidence="3 4" key="1">
    <citation type="submission" date="2018-07" db="EMBL/GenBank/DDBJ databases">
        <title>Rhizobium leguminosarum strain:ATCC 14479 Genome sequencing and assembly.</title>
        <authorList>
            <person name="Chakraborty R."/>
        </authorList>
    </citation>
    <scope>NUCLEOTIDE SEQUENCE [LARGE SCALE GENOMIC DNA]</scope>
    <source>
        <strain evidence="3 4">ATCC 14479</strain>
        <plasmid evidence="4">Plasmid unnamed3</plasmid>
    </source>
</reference>
<dbReference type="PANTHER" id="PTHR46268">
    <property type="entry name" value="STRESS RESPONSE PROTEIN NHAX"/>
    <property type="match status" value="1"/>
</dbReference>
<evidence type="ECO:0000259" key="2">
    <source>
        <dbReference type="Pfam" id="PF00582"/>
    </source>
</evidence>
<accession>A0A2Z4YUR8</accession>
<dbReference type="Gene3D" id="3.40.50.620">
    <property type="entry name" value="HUPs"/>
    <property type="match status" value="1"/>
</dbReference>
<gene>
    <name evidence="3" type="ORF">DLJ82_6244</name>
</gene>
<comment type="similarity">
    <text evidence="1">Belongs to the universal stress protein A family.</text>
</comment>
<dbReference type="AlphaFoldDB" id="A0A2Z4YUR8"/>
<geneLocation type="plasmid" evidence="3 4">
    <name>unnamed3</name>
</geneLocation>
<dbReference type="InterPro" id="IPR006015">
    <property type="entry name" value="Universal_stress_UspA"/>
</dbReference>
<feature type="domain" description="UspA" evidence="2">
    <location>
        <begin position="1"/>
        <end position="133"/>
    </location>
</feature>
<dbReference type="Proteomes" id="UP000251166">
    <property type="component" value="Plasmid unnamed3"/>
</dbReference>
<name>A0A2Z4YUR8_RHILE</name>
<evidence type="ECO:0000313" key="4">
    <source>
        <dbReference type="Proteomes" id="UP000251166"/>
    </source>
</evidence>